<evidence type="ECO:0000256" key="1">
    <source>
        <dbReference type="ARBA" id="ARBA00006817"/>
    </source>
</evidence>
<comment type="similarity">
    <text evidence="1">Belongs to the AHA1 family.</text>
</comment>
<dbReference type="AlphaFoldDB" id="A0A1M7TFR9"/>
<reference evidence="4" key="1">
    <citation type="submission" date="2016-12" db="EMBL/GenBank/DDBJ databases">
        <authorList>
            <person name="Varghese N."/>
            <person name="Submissions S."/>
        </authorList>
    </citation>
    <scope>NUCLEOTIDE SEQUENCE [LARGE SCALE GENOMIC DNA]</scope>
    <source>
        <strain evidence="4">DSM 13020</strain>
    </source>
</reference>
<dbReference type="STRING" id="1121883.SAMN02745226_01950"/>
<feature type="domain" description="Activator of Hsp90 ATPase homologue 1/2-like C-terminal" evidence="2">
    <location>
        <begin position="19"/>
        <end position="137"/>
    </location>
</feature>
<dbReference type="InterPro" id="IPR023393">
    <property type="entry name" value="START-like_dom_sf"/>
</dbReference>
<dbReference type="Gene3D" id="3.30.530.20">
    <property type="match status" value="1"/>
</dbReference>
<sequence>MSEVIGMSNQEMEFHERIKAPLEVVWKAFYNPSGWDPWFTDGMKIDEKSGEIYFRWFRLTDGQVVTDNGRIVSVIHKRLFSFWWYEYEDGYRSFVEFSFQPTDEDETIVTVKDKTFVKDESELSIRYGCAYGWGQMLLLAKLYIEKGLVVI</sequence>
<evidence type="ECO:0000313" key="3">
    <source>
        <dbReference type="EMBL" id="SHN69555.1"/>
    </source>
</evidence>
<dbReference type="CDD" id="cd07814">
    <property type="entry name" value="SRPBCC_CalC_Aha1-like"/>
    <property type="match status" value="1"/>
</dbReference>
<gene>
    <name evidence="3" type="ORF">SAMN02745226_01950</name>
</gene>
<dbReference type="InterPro" id="IPR013538">
    <property type="entry name" value="ASHA1/2-like_C"/>
</dbReference>
<evidence type="ECO:0000313" key="4">
    <source>
        <dbReference type="Proteomes" id="UP000184207"/>
    </source>
</evidence>
<keyword evidence="4" id="KW-1185">Reference proteome</keyword>
<organism evidence="3 4">
    <name type="scientific">Fervidobacterium gondwanense DSM 13020</name>
    <dbReference type="NCBI Taxonomy" id="1121883"/>
    <lineage>
        <taxon>Bacteria</taxon>
        <taxon>Thermotogati</taxon>
        <taxon>Thermotogota</taxon>
        <taxon>Thermotogae</taxon>
        <taxon>Thermotogales</taxon>
        <taxon>Fervidobacteriaceae</taxon>
        <taxon>Fervidobacterium</taxon>
    </lineage>
</organism>
<evidence type="ECO:0000259" key="2">
    <source>
        <dbReference type="Pfam" id="PF08327"/>
    </source>
</evidence>
<accession>A0A1M7TFR9</accession>
<dbReference type="Pfam" id="PF08327">
    <property type="entry name" value="AHSA1"/>
    <property type="match status" value="1"/>
</dbReference>
<dbReference type="Proteomes" id="UP000184207">
    <property type="component" value="Unassembled WGS sequence"/>
</dbReference>
<proteinExistence type="inferred from homology"/>
<dbReference type="RefSeq" id="WP_178137769.1">
    <property type="nucleotide sequence ID" value="NZ_FRDJ01000017.1"/>
</dbReference>
<name>A0A1M7TFR9_FERGO</name>
<dbReference type="SUPFAM" id="SSF55961">
    <property type="entry name" value="Bet v1-like"/>
    <property type="match status" value="1"/>
</dbReference>
<protein>
    <submittedName>
        <fullName evidence="3">Uncharacterized conserved protein YndB, AHSA1/START domain</fullName>
    </submittedName>
</protein>
<dbReference type="EMBL" id="FRDJ01000017">
    <property type="protein sequence ID" value="SHN69555.1"/>
    <property type="molecule type" value="Genomic_DNA"/>
</dbReference>